<dbReference type="SUPFAM" id="SSF116820">
    <property type="entry name" value="Rps17e-like"/>
    <property type="match status" value="1"/>
</dbReference>
<proteinExistence type="inferred from homology"/>
<protein>
    <recommendedName>
        <fullName evidence="4">Small ribosomal subunit protein eS17</fullName>
    </recommendedName>
</protein>
<dbReference type="GO" id="GO:0006412">
    <property type="term" value="P:translation"/>
    <property type="evidence" value="ECO:0007669"/>
    <property type="project" value="UniProtKB-UniRule"/>
</dbReference>
<dbReference type="GO" id="GO:0005840">
    <property type="term" value="C:ribosome"/>
    <property type="evidence" value="ECO:0007669"/>
    <property type="project" value="UniProtKB-KW"/>
</dbReference>
<dbReference type="InterPro" id="IPR018273">
    <property type="entry name" value="Ribosomal_eS17_CS"/>
</dbReference>
<name>A0A7G9YA72_9EURY</name>
<dbReference type="HAMAP" id="MF_00511">
    <property type="entry name" value="Ribosomal_eS17"/>
    <property type="match status" value="1"/>
</dbReference>
<comment type="similarity">
    <text evidence="1 4">Belongs to the eukaryotic ribosomal protein eS17 family.</text>
</comment>
<accession>A0A7G9YA72</accession>
<dbReference type="PANTHER" id="PTHR10732:SF0">
    <property type="entry name" value="40S RIBOSOMAL PROTEIN S17"/>
    <property type="match status" value="1"/>
</dbReference>
<reference evidence="6" key="1">
    <citation type="submission" date="2020-06" db="EMBL/GenBank/DDBJ databases">
        <title>Unique genomic features of the anaerobic methanotrophic archaea.</title>
        <authorList>
            <person name="Chadwick G.L."/>
            <person name="Skennerton C.T."/>
            <person name="Laso-Perez R."/>
            <person name="Leu A.O."/>
            <person name="Speth D.R."/>
            <person name="Yu H."/>
            <person name="Morgan-Lang C."/>
            <person name="Hatzenpichler R."/>
            <person name="Goudeau D."/>
            <person name="Malmstrom R."/>
            <person name="Brazelton W.J."/>
            <person name="Woyke T."/>
            <person name="Hallam S.J."/>
            <person name="Tyson G.W."/>
            <person name="Wegener G."/>
            <person name="Boetius A."/>
            <person name="Orphan V."/>
        </authorList>
    </citation>
    <scope>NUCLEOTIDE SEQUENCE</scope>
</reference>
<dbReference type="PROSITE" id="PS00712">
    <property type="entry name" value="RIBOSOMAL_S17E"/>
    <property type="match status" value="1"/>
</dbReference>
<dbReference type="PANTHER" id="PTHR10732">
    <property type="entry name" value="40S RIBOSOMAL PROTEIN S17"/>
    <property type="match status" value="1"/>
</dbReference>
<dbReference type="Gene3D" id="1.10.60.20">
    <property type="entry name" value="Ribosomal protein S17e-like"/>
    <property type="match status" value="1"/>
</dbReference>
<evidence type="ECO:0000313" key="7">
    <source>
        <dbReference type="EMBL" id="QNO46250.1"/>
    </source>
</evidence>
<organism evidence="6">
    <name type="scientific">Candidatus Methanogaster sp. ANME-2c ERB4</name>
    <dbReference type="NCBI Taxonomy" id="2759911"/>
    <lineage>
        <taxon>Archaea</taxon>
        <taxon>Methanobacteriati</taxon>
        <taxon>Methanobacteriota</taxon>
        <taxon>Stenosarchaea group</taxon>
        <taxon>Methanomicrobia</taxon>
        <taxon>Methanosarcinales</taxon>
        <taxon>ANME-2 cluster</taxon>
        <taxon>Candidatus Methanogasteraceae</taxon>
        <taxon>Candidatus Methanogaster</taxon>
    </lineage>
</organism>
<dbReference type="AlphaFoldDB" id="A0A7G9YA72"/>
<dbReference type="InterPro" id="IPR001210">
    <property type="entry name" value="Ribosomal_eS17"/>
</dbReference>
<dbReference type="EMBL" id="MT631040">
    <property type="protein sequence ID" value="QNO44906.1"/>
    <property type="molecule type" value="Genomic_DNA"/>
</dbReference>
<dbReference type="EMBL" id="MT631176">
    <property type="protein sequence ID" value="QNO46250.1"/>
    <property type="molecule type" value="Genomic_DNA"/>
</dbReference>
<dbReference type="GO" id="GO:1990904">
    <property type="term" value="C:ribonucleoprotein complex"/>
    <property type="evidence" value="ECO:0007669"/>
    <property type="project" value="UniProtKB-KW"/>
</dbReference>
<dbReference type="EMBL" id="MT630979">
    <property type="protein sequence ID" value="QNO44534.1"/>
    <property type="molecule type" value="Genomic_DNA"/>
</dbReference>
<evidence type="ECO:0000256" key="1">
    <source>
        <dbReference type="ARBA" id="ARBA00010444"/>
    </source>
</evidence>
<dbReference type="GO" id="GO:0003735">
    <property type="term" value="F:structural constituent of ribosome"/>
    <property type="evidence" value="ECO:0007669"/>
    <property type="project" value="InterPro"/>
</dbReference>
<sequence>MILGSTSGLEMRVNLTATGCSNIYMSDRSSMLYMGNIRPTYIKKIAKELIEKRGYAFGTDFEANKVQVAEHTDITSKTIRNRVAGYIVRRNVIAKREKIL</sequence>
<dbReference type="InterPro" id="IPR036401">
    <property type="entry name" value="Ribosomal_eS17_sf"/>
</dbReference>
<evidence type="ECO:0000313" key="6">
    <source>
        <dbReference type="EMBL" id="QNO44906.1"/>
    </source>
</evidence>
<dbReference type="GO" id="GO:0005829">
    <property type="term" value="C:cytosol"/>
    <property type="evidence" value="ECO:0007669"/>
    <property type="project" value="UniProtKB-ARBA"/>
</dbReference>
<keyword evidence="3 4" id="KW-0687">Ribonucleoprotein</keyword>
<keyword evidence="2 4" id="KW-0689">Ribosomal protein</keyword>
<evidence type="ECO:0000256" key="4">
    <source>
        <dbReference type="HAMAP-Rule" id="MF_00511"/>
    </source>
</evidence>
<dbReference type="NCBIfam" id="NF002242">
    <property type="entry name" value="PRK01151.1"/>
    <property type="match status" value="1"/>
</dbReference>
<evidence type="ECO:0000256" key="3">
    <source>
        <dbReference type="ARBA" id="ARBA00023274"/>
    </source>
</evidence>
<evidence type="ECO:0000313" key="5">
    <source>
        <dbReference type="EMBL" id="QNO44534.1"/>
    </source>
</evidence>
<dbReference type="Pfam" id="PF00833">
    <property type="entry name" value="Ribosomal_S17e"/>
    <property type="match status" value="1"/>
</dbReference>
<evidence type="ECO:0000256" key="2">
    <source>
        <dbReference type="ARBA" id="ARBA00022980"/>
    </source>
</evidence>
<gene>
    <name evidence="4" type="primary">rps17e</name>
    <name evidence="7" type="ORF">HPELKGOP_00008</name>
    <name evidence="6" type="ORF">ICHINCKE_00008</name>
    <name evidence="5" type="ORF">JFDIJABK_00015</name>
</gene>